<accession>A0A2S2KSP1</accession>
<dbReference type="PANTHER" id="PTHR30595:SF6">
    <property type="entry name" value="SCHLAFEN ALBA-2 DOMAIN-CONTAINING PROTEIN"/>
    <property type="match status" value="1"/>
</dbReference>
<gene>
    <name evidence="3" type="ORF">NZNM25_14350</name>
</gene>
<feature type="region of interest" description="Disordered" evidence="1">
    <location>
        <begin position="302"/>
        <end position="321"/>
    </location>
</feature>
<dbReference type="PANTHER" id="PTHR30595">
    <property type="entry name" value="GLPR-RELATED TRANSCRIPTIONAL REPRESSOR"/>
    <property type="match status" value="1"/>
</dbReference>
<evidence type="ECO:0000313" key="4">
    <source>
        <dbReference type="Proteomes" id="UP000245829"/>
    </source>
</evidence>
<name>A0A2S2KSP1_9ARCH</name>
<dbReference type="AlphaFoldDB" id="A0A2S2KSP1"/>
<dbReference type="RefSeq" id="WP_109877240.1">
    <property type="nucleotide sequence ID" value="NZ_AP026695.1"/>
</dbReference>
<dbReference type="InterPro" id="IPR038461">
    <property type="entry name" value="Schlafen_AlbA_2_dom_sf"/>
</dbReference>
<dbReference type="EMBL" id="BGKI01000007">
    <property type="protein sequence ID" value="GBH34644.1"/>
    <property type="molecule type" value="Genomic_DNA"/>
</dbReference>
<keyword evidence="4" id="KW-1185">Reference proteome</keyword>
<comment type="caution">
    <text evidence="3">The sequence shown here is derived from an EMBL/GenBank/DDBJ whole genome shotgun (WGS) entry which is preliminary data.</text>
</comment>
<evidence type="ECO:0000256" key="1">
    <source>
        <dbReference type="SAM" id="MobiDB-lite"/>
    </source>
</evidence>
<feature type="domain" description="Schlafen AlbA-2" evidence="2">
    <location>
        <begin position="26"/>
        <end position="151"/>
    </location>
</feature>
<dbReference type="OrthoDB" id="114576at2157"/>
<dbReference type="Proteomes" id="UP000245829">
    <property type="component" value="Unassembled WGS sequence"/>
</dbReference>
<evidence type="ECO:0000259" key="2">
    <source>
        <dbReference type="Pfam" id="PF04326"/>
    </source>
</evidence>
<sequence length="321" mass="37123">MIEIPDDVEQWTYGKIVDLVNEGYDENDILEIKQDVNEDSDRFARSVCAFANTNGGTIIFGIDNNRKKPLHLNDRICGLDDSDQLKRNIIDKIKHIQPSIPIKNLIFRKTNIKLPNKRVIVILKVTPSSRKPHEWNHVFLKRLSDGNEPMDVTEVKQTILESQKNERLLTLLRQEAGLLRYLFEKSKKLLEEDKIRLTTMFLNTIPVDTVKYFMLNQSFLYPVQSTQSLMRILEVVEKMESISKKHSTTNILNGDLKKSLENHIALGLQILIPQGLKHLSELENHLDVKLIPTIETEEYDPLFDKLENPNDNLNDQTSNKS</sequence>
<evidence type="ECO:0000313" key="3">
    <source>
        <dbReference type="EMBL" id="GBH34644.1"/>
    </source>
</evidence>
<reference evidence="3 4" key="1">
    <citation type="submission" date="2018-05" db="EMBL/GenBank/DDBJ databases">
        <title>genome sequencing of Nitrosopumilus sp. NM25.</title>
        <authorList>
            <person name="Mori K."/>
            <person name="Nakagawa T."/>
        </authorList>
    </citation>
    <scope>NUCLEOTIDE SEQUENCE [LARGE SCALE GENOMIC DNA]</scope>
    <source>
        <strain evidence="3 4">NM25</strain>
    </source>
</reference>
<organism evidence="3 4">
    <name type="scientific">Nitrosopumilus zosterae</name>
    <dbReference type="NCBI Taxonomy" id="718286"/>
    <lineage>
        <taxon>Archaea</taxon>
        <taxon>Nitrososphaerota</taxon>
        <taxon>Nitrososphaeria</taxon>
        <taxon>Nitrosopumilales</taxon>
        <taxon>Nitrosopumilaceae</taxon>
        <taxon>Nitrosopumilus</taxon>
    </lineage>
</organism>
<protein>
    <recommendedName>
        <fullName evidence="2">Schlafen AlbA-2 domain-containing protein</fullName>
    </recommendedName>
</protein>
<proteinExistence type="predicted"/>
<dbReference type="Pfam" id="PF04326">
    <property type="entry name" value="SLFN_AlbA_2"/>
    <property type="match status" value="1"/>
</dbReference>
<dbReference type="InterPro" id="IPR007421">
    <property type="entry name" value="Schlafen_AlbA_2_dom"/>
</dbReference>
<feature type="compositionally biased region" description="Polar residues" evidence="1">
    <location>
        <begin position="309"/>
        <end position="321"/>
    </location>
</feature>
<dbReference type="GeneID" id="76209060"/>
<dbReference type="Gene3D" id="3.30.950.30">
    <property type="entry name" value="Schlafen, AAA domain"/>
    <property type="match status" value="1"/>
</dbReference>